<dbReference type="Pfam" id="PF23039">
    <property type="entry name" value="TMEM132_3rd"/>
    <property type="match status" value="1"/>
</dbReference>
<dbReference type="Proteomes" id="UP000314294">
    <property type="component" value="Unassembled WGS sequence"/>
</dbReference>
<sequence length="286" mass="31928">MATDVYTHNVHGTSQQNSRGALDFSTALLLELTAMRRLAIPNSDNASCLREEPFRGLTMRQQAQQGPAAADCNAAIINGARYTTQSKDNICYVKIWGGFLSPRQRLSRAGRCRQGNIHDHKDADPSLLLLYQICINYLASQGNYFPLPRVLQNNTHDTSADRQRLESQSYEVMQLEFEVDNVINLVPTQTLHWNVEYITGTSSRQTEKVSHLYISNADIQGIVPLAQDTEVVNTAILTGRRVEVPIKLVTVETDGQVREVDDSVTCTSTDVDVVKIKNDIKCQDTC</sequence>
<gene>
    <name evidence="3" type="primary">Tmem132d_4</name>
    <name evidence="3" type="ORF">EYF80_014832</name>
</gene>
<dbReference type="InterPro" id="IPR026307">
    <property type="entry name" value="TMEM132"/>
</dbReference>
<accession>A0A4Z2IC48</accession>
<evidence type="ECO:0000259" key="2">
    <source>
        <dbReference type="Pfam" id="PF23039"/>
    </source>
</evidence>
<evidence type="ECO:0000313" key="3">
    <source>
        <dbReference type="EMBL" id="TNN74914.1"/>
    </source>
</evidence>
<evidence type="ECO:0000313" key="4">
    <source>
        <dbReference type="Proteomes" id="UP000314294"/>
    </source>
</evidence>
<dbReference type="PANTHER" id="PTHR13388:SF28">
    <property type="entry name" value="TRANSMEMBRANE PROTEIN 132C"/>
    <property type="match status" value="1"/>
</dbReference>
<proteinExistence type="predicted"/>
<comment type="caution">
    <text evidence="3">The sequence shown here is derived from an EMBL/GenBank/DDBJ whole genome shotgun (WGS) entry which is preliminary data.</text>
</comment>
<keyword evidence="3" id="KW-0812">Transmembrane</keyword>
<dbReference type="Pfam" id="PF16070">
    <property type="entry name" value="Ig_TMEM132_4th"/>
    <property type="match status" value="1"/>
</dbReference>
<dbReference type="EMBL" id="SRLO01000109">
    <property type="protein sequence ID" value="TNN74914.1"/>
    <property type="molecule type" value="Genomic_DNA"/>
</dbReference>
<evidence type="ECO:0000259" key="1">
    <source>
        <dbReference type="Pfam" id="PF16070"/>
    </source>
</evidence>
<dbReference type="InterPro" id="IPR031437">
    <property type="entry name" value="Ig_TMEM132_4th"/>
</dbReference>
<dbReference type="InterPro" id="IPR055421">
    <property type="entry name" value="TMEM132_3rd"/>
</dbReference>
<protein>
    <submittedName>
        <fullName evidence="3">Transmembrane protein 132D</fullName>
    </submittedName>
</protein>
<dbReference type="AlphaFoldDB" id="A0A4Z2IC48"/>
<dbReference type="OrthoDB" id="10026202at2759"/>
<organism evidence="3 4">
    <name type="scientific">Liparis tanakae</name>
    <name type="common">Tanaka's snailfish</name>
    <dbReference type="NCBI Taxonomy" id="230148"/>
    <lineage>
        <taxon>Eukaryota</taxon>
        <taxon>Metazoa</taxon>
        <taxon>Chordata</taxon>
        <taxon>Craniata</taxon>
        <taxon>Vertebrata</taxon>
        <taxon>Euteleostomi</taxon>
        <taxon>Actinopterygii</taxon>
        <taxon>Neopterygii</taxon>
        <taxon>Teleostei</taxon>
        <taxon>Neoteleostei</taxon>
        <taxon>Acanthomorphata</taxon>
        <taxon>Eupercaria</taxon>
        <taxon>Perciformes</taxon>
        <taxon>Cottioidei</taxon>
        <taxon>Cottales</taxon>
        <taxon>Liparidae</taxon>
        <taxon>Liparis</taxon>
    </lineage>
</organism>
<reference evidence="3 4" key="1">
    <citation type="submission" date="2019-03" db="EMBL/GenBank/DDBJ databases">
        <title>First draft genome of Liparis tanakae, snailfish: a comprehensive survey of snailfish specific genes.</title>
        <authorList>
            <person name="Kim W."/>
            <person name="Song I."/>
            <person name="Jeong J.-H."/>
            <person name="Kim D."/>
            <person name="Kim S."/>
            <person name="Ryu S."/>
            <person name="Song J.Y."/>
            <person name="Lee S.K."/>
        </authorList>
    </citation>
    <scope>NUCLEOTIDE SEQUENCE [LARGE SCALE GENOMIC DNA]</scope>
    <source>
        <tissue evidence="3">Muscle</tissue>
    </source>
</reference>
<keyword evidence="3" id="KW-0472">Membrane</keyword>
<dbReference type="PANTHER" id="PTHR13388">
    <property type="entry name" value="DETONATOR, ISOFORM E"/>
    <property type="match status" value="1"/>
</dbReference>
<feature type="domain" description="Transmembrane protein TMEM132 cohesin-like" evidence="2">
    <location>
        <begin position="158"/>
        <end position="219"/>
    </location>
</feature>
<name>A0A4Z2IC48_9TELE</name>
<feature type="domain" description="Transmembrane protein family 132 fourth" evidence="1">
    <location>
        <begin position="221"/>
        <end position="279"/>
    </location>
</feature>
<keyword evidence="4" id="KW-1185">Reference proteome</keyword>